<dbReference type="PANTHER" id="PTHR42951">
    <property type="entry name" value="METALLO-BETA-LACTAMASE DOMAIN-CONTAINING"/>
    <property type="match status" value="1"/>
</dbReference>
<dbReference type="CDD" id="cd16282">
    <property type="entry name" value="metallo-hydrolase-like_MBL-fold"/>
    <property type="match status" value="1"/>
</dbReference>
<dbReference type="PROSITE" id="PS50206">
    <property type="entry name" value="RHODANESE_3"/>
    <property type="match status" value="1"/>
</dbReference>
<dbReference type="SUPFAM" id="SSF52821">
    <property type="entry name" value="Rhodanese/Cell cycle control phosphatase"/>
    <property type="match status" value="1"/>
</dbReference>
<proteinExistence type="predicted"/>
<dbReference type="InterPro" id="IPR050855">
    <property type="entry name" value="NDM-1-like"/>
</dbReference>
<dbReference type="SUPFAM" id="SSF56281">
    <property type="entry name" value="Metallo-hydrolase/oxidoreductase"/>
    <property type="match status" value="1"/>
</dbReference>
<dbReference type="Pfam" id="PF00581">
    <property type="entry name" value="Rhodanese"/>
    <property type="match status" value="1"/>
</dbReference>
<name>A0A1W1DSU1_9ZZZZ</name>
<protein>
    <submittedName>
        <fullName evidence="2">SoxH protein, homolog</fullName>
    </submittedName>
</protein>
<accession>A0A1W1DSU1</accession>
<dbReference type="PANTHER" id="PTHR42951:SF4">
    <property type="entry name" value="ACYL-COENZYME A THIOESTERASE MBLAC2"/>
    <property type="match status" value="1"/>
</dbReference>
<dbReference type="SMART" id="SM00849">
    <property type="entry name" value="Lactamase_B"/>
    <property type="match status" value="1"/>
</dbReference>
<reference evidence="2" key="1">
    <citation type="submission" date="2016-10" db="EMBL/GenBank/DDBJ databases">
        <authorList>
            <person name="de Groot N.N."/>
        </authorList>
    </citation>
    <scope>NUCLEOTIDE SEQUENCE</scope>
</reference>
<dbReference type="EMBL" id="FPHX01000129">
    <property type="protein sequence ID" value="SFV84818.1"/>
    <property type="molecule type" value="Genomic_DNA"/>
</dbReference>
<dbReference type="Gene3D" id="3.60.15.10">
    <property type="entry name" value="Ribonuclease Z/Hydroxyacylglutathione hydrolase-like"/>
    <property type="match status" value="1"/>
</dbReference>
<dbReference type="InterPro" id="IPR036873">
    <property type="entry name" value="Rhodanese-like_dom_sf"/>
</dbReference>
<dbReference type="InterPro" id="IPR001279">
    <property type="entry name" value="Metallo-B-lactamas"/>
</dbReference>
<organism evidence="2">
    <name type="scientific">hydrothermal vent metagenome</name>
    <dbReference type="NCBI Taxonomy" id="652676"/>
    <lineage>
        <taxon>unclassified sequences</taxon>
        <taxon>metagenomes</taxon>
        <taxon>ecological metagenomes</taxon>
    </lineage>
</organism>
<evidence type="ECO:0000313" key="2">
    <source>
        <dbReference type="EMBL" id="SFV84818.1"/>
    </source>
</evidence>
<feature type="domain" description="Rhodanese" evidence="1">
    <location>
        <begin position="53"/>
        <end position="146"/>
    </location>
</feature>
<evidence type="ECO:0000259" key="1">
    <source>
        <dbReference type="PROSITE" id="PS50206"/>
    </source>
</evidence>
<dbReference type="InterPro" id="IPR036866">
    <property type="entry name" value="RibonucZ/Hydroxyglut_hydro"/>
</dbReference>
<dbReference type="SMART" id="SM00450">
    <property type="entry name" value="RHOD"/>
    <property type="match status" value="1"/>
</dbReference>
<dbReference type="InterPro" id="IPR001763">
    <property type="entry name" value="Rhodanese-like_dom"/>
</dbReference>
<dbReference type="Gene3D" id="3.40.250.10">
    <property type="entry name" value="Rhodanese-like domain"/>
    <property type="match status" value="1"/>
</dbReference>
<gene>
    <name evidence="2" type="ORF">MNB_SUP05-9-502</name>
</gene>
<sequence length="438" mass="49837">MRYFLIVLLSIFSFSNAYAENDDEIVDVMQTLEAVNKRIVNINTDELNKILDTDPSVVLIDVRSPFELKHTGTINRGQNVNIVRGWLEFQIGDHAKSKDTPIIVYCGRNLRSPLAAKTLENMGYTNVKNYADGFFVWKEEMNPVKVSDYEPDSILYRLPEEIAPGVYSAIGATQPYTYENSNHNNNLSFIVTTDGVLVFNAGGSYLVAKAMHEEIKKVTDQQVKYVVLENSQGHAILGSNYWKKQGAIIIAHVEADKEIRHRGEDIYARTLSVQKEKIIGTKVVFPDLTFKEKMPISMGNTQIELMHIGASHSPDDIQLWLPQQKILISGDTAFNERMLPIFSHTNAAAWIETWDKIEALEPALIIPGHGEPTDLATITKFTKDYLVYMRTEVEKVIDDDGGLYEAYSIDQSMFRNRGTFRELHKQNAERIFKQMEFE</sequence>
<dbReference type="AlphaFoldDB" id="A0A1W1DSU1"/>
<dbReference type="Pfam" id="PF00753">
    <property type="entry name" value="Lactamase_B"/>
    <property type="match status" value="1"/>
</dbReference>